<dbReference type="PANTHER" id="PTHR44167">
    <property type="entry name" value="OVARIAN-SPECIFIC SERINE/THREONINE-PROTEIN KINASE LOK-RELATED"/>
    <property type="match status" value="1"/>
</dbReference>
<dbReference type="EMBL" id="CAJNJA010006165">
    <property type="protein sequence ID" value="CAE7206720.1"/>
    <property type="molecule type" value="Genomic_DNA"/>
</dbReference>
<dbReference type="GO" id="GO:0005634">
    <property type="term" value="C:nucleus"/>
    <property type="evidence" value="ECO:0007669"/>
    <property type="project" value="TreeGrafter"/>
</dbReference>
<dbReference type="PROSITE" id="PS50011">
    <property type="entry name" value="PROTEIN_KINASE_DOM"/>
    <property type="match status" value="1"/>
</dbReference>
<dbReference type="GO" id="GO:0004674">
    <property type="term" value="F:protein serine/threonine kinase activity"/>
    <property type="evidence" value="ECO:0007669"/>
    <property type="project" value="TreeGrafter"/>
</dbReference>
<dbReference type="GO" id="GO:0005524">
    <property type="term" value="F:ATP binding"/>
    <property type="evidence" value="ECO:0007669"/>
    <property type="project" value="InterPro"/>
</dbReference>
<feature type="region of interest" description="Disordered" evidence="1">
    <location>
        <begin position="777"/>
        <end position="800"/>
    </location>
</feature>
<evidence type="ECO:0000256" key="1">
    <source>
        <dbReference type="SAM" id="MobiDB-lite"/>
    </source>
</evidence>
<gene>
    <name evidence="3" type="primary">Prkd1</name>
    <name evidence="3" type="ORF">SNEC2469_LOCUS1822</name>
</gene>
<dbReference type="Gene3D" id="1.10.510.10">
    <property type="entry name" value="Transferase(Phosphotransferase) domain 1"/>
    <property type="match status" value="1"/>
</dbReference>
<organism evidence="3 4">
    <name type="scientific">Symbiodinium necroappetens</name>
    <dbReference type="NCBI Taxonomy" id="1628268"/>
    <lineage>
        <taxon>Eukaryota</taxon>
        <taxon>Sar</taxon>
        <taxon>Alveolata</taxon>
        <taxon>Dinophyceae</taxon>
        <taxon>Suessiales</taxon>
        <taxon>Symbiodiniaceae</taxon>
        <taxon>Symbiodinium</taxon>
    </lineage>
</organism>
<dbReference type="PANTHER" id="PTHR44167:SF30">
    <property type="entry name" value="PHOSPHORYLASE KINASE"/>
    <property type="match status" value="1"/>
</dbReference>
<dbReference type="OrthoDB" id="426572at2759"/>
<proteinExistence type="predicted"/>
<dbReference type="InterPro" id="IPR000719">
    <property type="entry name" value="Prot_kinase_dom"/>
</dbReference>
<dbReference type="SUPFAM" id="SSF56112">
    <property type="entry name" value="Protein kinase-like (PK-like)"/>
    <property type="match status" value="1"/>
</dbReference>
<evidence type="ECO:0000259" key="2">
    <source>
        <dbReference type="PROSITE" id="PS50011"/>
    </source>
</evidence>
<sequence length="1398" mass="153540">MACLYGNGAERVELWYLRAPAALRTGGPRPRRSALRKGSPSQHGWLEVAANRAWPAWLATGFASSFLSRRPFRRFLRSATLLKGLEEITESEICYENGHRYKIFFDQVLGSGAQGTVYRGRAEEGDPVAIKVIPTWRLVLEPGFEEKKLASINGELDTLRMLGKHDNIAGLLSTATVNTVDHAGKVRPRYKVVVMEVVHGKELAEHIALQGALKESIARHIFLQVLDGLSYMHSRGIIHRDLKPENVMVTGDAIDHGSRVKLIDFGVAKCLGHGPLKTVVGTPSIMAPEVAKAKLGPVNAVHASFSWDGPQPGVSVLSPAADPRSEPFFCPKVDVWSAGICLYTCLSGKLPFRTELEIIRSEYDKAALVNCSQEARDLLERMLEKDVSKRLSIRQCLAHPWVTCSETDGCTVDWDTCPRTGAAFLRRGCRVPEGSWRWTKLAASLFTGRQLAKAALRSTSGTLRLLAGCCGTRCSCSFVEPMSWERCISKMWPLMGQQNCGCGPCEKDQSEATSRVEYGGGSGYALDKAAEETIFEPPTAPLSMKGSPKAWGPVEAEALATALEETKSSLSKAWAKFRGEFGVQVNIWGSLAIGGPQRGTNSKQKDREAAKKAIESALAQFESDPFEAANSLQTAISGPAANALNNATLAAAKNIQTMTLQAARREELSTLMSQKDTAVKMAPLHLQQLLEECRLDAKLDSTVRAETQEPPLTSELLWPVSLQAVLQMPSDGPIEFHAVSDKVDGGDVVDHQMSLTRAQFTLILDVLAENICYTGRSGSQTTGSAPAREPAPTGGNARPKSRGFRFSWRWPGELKFHVSFTEAVPLACLRLRDGMLGFSSSPAGTVYEWKSAKLAVVDLRTRSKNVVKTLLECVDTDNEGVLGFKVEVNVPVDTDTLAVIQLQHPRMHVLPQLVMDLVTAGLSAWQHCTFRNDRALPSTTQQRGYPSAGDTKVTDKRGTRVQVNFLDGSFAIAEKWAEPTEHFEFAGSVLIHILVHAEGIRIERFDLESGALRLRSARRSPTTLCPCLEWSVRGDQCRVDDGARMKRHTTYDLRSVIIPPYAIRMSARDHRAMANSLLELFSMDAESAEPASETRSRDPLALQLVENRLTLVAEVAIEGAEVQVLGEEGGNEWPGLCANARCQLLQLTVDNRQGSAPTINLFGKELEVDISSRNHRLGLWEPVLPRCGLHFSYHTQRKPDGGPRDVVVRADVSALKPVELVISAPFVHLASRVFKESVEEMQYGHLLAGVNISGLTCLVRVESADSPEGTVLPSCAEAQPLDSLLKGRGRAALLRGRSLKPRPDQRWCRLMDEAEEDHIDAKYFLSILLVYAVASFYCVQIPRQGGTVTQSYDAEPCRLQYGREVDVTWDTKTAGFLMCRLVMPRPPQLVLLITSTVC</sequence>
<dbReference type="Pfam" id="PF00069">
    <property type="entry name" value="Pkinase"/>
    <property type="match status" value="2"/>
</dbReference>
<name>A0A812JH58_9DINO</name>
<evidence type="ECO:0000313" key="3">
    <source>
        <dbReference type="EMBL" id="CAE7206720.1"/>
    </source>
</evidence>
<feature type="non-terminal residue" evidence="3">
    <location>
        <position position="1398"/>
    </location>
</feature>
<comment type="caution">
    <text evidence="3">The sequence shown here is derived from an EMBL/GenBank/DDBJ whole genome shotgun (WGS) entry which is preliminary data.</text>
</comment>
<dbReference type="SMART" id="SM00220">
    <property type="entry name" value="S_TKc"/>
    <property type="match status" value="1"/>
</dbReference>
<reference evidence="3" key="1">
    <citation type="submission" date="2021-02" db="EMBL/GenBank/DDBJ databases">
        <authorList>
            <person name="Dougan E. K."/>
            <person name="Rhodes N."/>
            <person name="Thang M."/>
            <person name="Chan C."/>
        </authorList>
    </citation>
    <scope>NUCLEOTIDE SEQUENCE</scope>
</reference>
<dbReference type="InterPro" id="IPR008271">
    <property type="entry name" value="Ser/Thr_kinase_AS"/>
</dbReference>
<feature type="domain" description="Protein kinase" evidence="2">
    <location>
        <begin position="103"/>
        <end position="402"/>
    </location>
</feature>
<evidence type="ECO:0000313" key="4">
    <source>
        <dbReference type="Proteomes" id="UP000601435"/>
    </source>
</evidence>
<dbReference type="InterPro" id="IPR011009">
    <property type="entry name" value="Kinase-like_dom_sf"/>
</dbReference>
<dbReference type="Proteomes" id="UP000601435">
    <property type="component" value="Unassembled WGS sequence"/>
</dbReference>
<dbReference type="GO" id="GO:0044773">
    <property type="term" value="P:mitotic DNA damage checkpoint signaling"/>
    <property type="evidence" value="ECO:0007669"/>
    <property type="project" value="TreeGrafter"/>
</dbReference>
<protein>
    <submittedName>
        <fullName evidence="3">Prkd1 protein</fullName>
    </submittedName>
</protein>
<accession>A0A812JH58</accession>
<dbReference type="PROSITE" id="PS00108">
    <property type="entry name" value="PROTEIN_KINASE_ST"/>
    <property type="match status" value="1"/>
</dbReference>
<keyword evidence="4" id="KW-1185">Reference proteome</keyword>